<evidence type="ECO:0000313" key="4">
    <source>
        <dbReference type="Proteomes" id="UP000199021"/>
    </source>
</evidence>
<dbReference type="RefSeq" id="WP_090164807.1">
    <property type="nucleotide sequence ID" value="NZ_FOFB01000001.1"/>
</dbReference>
<feature type="region of interest" description="Disordered" evidence="1">
    <location>
        <begin position="85"/>
        <end position="123"/>
    </location>
</feature>
<protein>
    <recommendedName>
        <fullName evidence="2">Effector-associated domain-containing protein</fullName>
    </recommendedName>
</protein>
<dbReference type="Proteomes" id="UP000199021">
    <property type="component" value="Unassembled WGS sequence"/>
</dbReference>
<name>A0A1H8YX21_9BACT</name>
<evidence type="ECO:0000313" key="3">
    <source>
        <dbReference type="EMBL" id="SEP56617.1"/>
    </source>
</evidence>
<sequence length="237" mass="26441">MDKKLKRQLYDLVADDQVDDAIELLQDKLSIDHPSYLRLIKLARRFRELDDQSMDAIIAQEDAKLAKNQIADTLLHIVQTMDRPPIEEVPVTPPPPKVSVKEEATPSPPPKPADAFRSKPGSREGFFGTVQYRGSMSMKEKKITLATRYEEAWNRCLGAISAAGMSLDAQDRANGSIEASTSGNFITSFGERVLIFVTPVNDQQTSVHIIVDSVLKTMVVDWGRNNNKLNLLVSHLL</sequence>
<dbReference type="STRING" id="478744.SAMN05444359_10156"/>
<dbReference type="Pfam" id="PF19964">
    <property type="entry name" value="EAD11"/>
    <property type="match status" value="1"/>
</dbReference>
<feature type="domain" description="Effector-associated" evidence="2">
    <location>
        <begin position="5"/>
        <end position="81"/>
    </location>
</feature>
<gene>
    <name evidence="3" type="ORF">SAMN05444359_10156</name>
</gene>
<accession>A0A1H8YX21</accession>
<keyword evidence="4" id="KW-1185">Reference proteome</keyword>
<evidence type="ECO:0000256" key="1">
    <source>
        <dbReference type="SAM" id="MobiDB-lite"/>
    </source>
</evidence>
<dbReference type="AlphaFoldDB" id="A0A1H8YX21"/>
<dbReference type="OrthoDB" id="1492868at2"/>
<evidence type="ECO:0000259" key="2">
    <source>
        <dbReference type="Pfam" id="PF19964"/>
    </source>
</evidence>
<dbReference type="EMBL" id="FOFB01000001">
    <property type="protein sequence ID" value="SEP56617.1"/>
    <property type="molecule type" value="Genomic_DNA"/>
</dbReference>
<organism evidence="3 4">
    <name type="scientific">Neolewinella agarilytica</name>
    <dbReference type="NCBI Taxonomy" id="478744"/>
    <lineage>
        <taxon>Bacteria</taxon>
        <taxon>Pseudomonadati</taxon>
        <taxon>Bacteroidota</taxon>
        <taxon>Saprospiria</taxon>
        <taxon>Saprospirales</taxon>
        <taxon>Lewinellaceae</taxon>
        <taxon>Neolewinella</taxon>
    </lineage>
</organism>
<proteinExistence type="predicted"/>
<dbReference type="InterPro" id="IPR045439">
    <property type="entry name" value="EAD11"/>
</dbReference>
<dbReference type="InParanoid" id="A0A1H8YX21"/>
<reference evidence="4" key="1">
    <citation type="submission" date="2016-10" db="EMBL/GenBank/DDBJ databases">
        <authorList>
            <person name="Varghese N."/>
            <person name="Submissions S."/>
        </authorList>
    </citation>
    <scope>NUCLEOTIDE SEQUENCE [LARGE SCALE GENOMIC DNA]</scope>
    <source>
        <strain evidence="4">DSM 24740</strain>
    </source>
</reference>